<dbReference type="Proteomes" id="UP001215598">
    <property type="component" value="Unassembled WGS sequence"/>
</dbReference>
<proteinExistence type="predicted"/>
<feature type="compositionally biased region" description="Low complexity" evidence="1">
    <location>
        <begin position="363"/>
        <end position="372"/>
    </location>
</feature>
<keyword evidence="3" id="KW-1185">Reference proteome</keyword>
<evidence type="ECO:0000313" key="3">
    <source>
        <dbReference type="Proteomes" id="UP001215598"/>
    </source>
</evidence>
<organism evidence="2 3">
    <name type="scientific">Mycena metata</name>
    <dbReference type="NCBI Taxonomy" id="1033252"/>
    <lineage>
        <taxon>Eukaryota</taxon>
        <taxon>Fungi</taxon>
        <taxon>Dikarya</taxon>
        <taxon>Basidiomycota</taxon>
        <taxon>Agaricomycotina</taxon>
        <taxon>Agaricomycetes</taxon>
        <taxon>Agaricomycetidae</taxon>
        <taxon>Agaricales</taxon>
        <taxon>Marasmiineae</taxon>
        <taxon>Mycenaceae</taxon>
        <taxon>Mycena</taxon>
    </lineage>
</organism>
<reference evidence="2" key="1">
    <citation type="submission" date="2023-03" db="EMBL/GenBank/DDBJ databases">
        <title>Massive genome expansion in bonnet fungi (Mycena s.s.) driven by repeated elements and novel gene families across ecological guilds.</title>
        <authorList>
            <consortium name="Lawrence Berkeley National Laboratory"/>
            <person name="Harder C.B."/>
            <person name="Miyauchi S."/>
            <person name="Viragh M."/>
            <person name="Kuo A."/>
            <person name="Thoen E."/>
            <person name="Andreopoulos B."/>
            <person name="Lu D."/>
            <person name="Skrede I."/>
            <person name="Drula E."/>
            <person name="Henrissat B."/>
            <person name="Morin E."/>
            <person name="Kohler A."/>
            <person name="Barry K."/>
            <person name="LaButti K."/>
            <person name="Morin E."/>
            <person name="Salamov A."/>
            <person name="Lipzen A."/>
            <person name="Mereny Z."/>
            <person name="Hegedus B."/>
            <person name="Baldrian P."/>
            <person name="Stursova M."/>
            <person name="Weitz H."/>
            <person name="Taylor A."/>
            <person name="Grigoriev I.V."/>
            <person name="Nagy L.G."/>
            <person name="Martin F."/>
            <person name="Kauserud H."/>
        </authorList>
    </citation>
    <scope>NUCLEOTIDE SEQUENCE</scope>
    <source>
        <strain evidence="2">CBHHK182m</strain>
    </source>
</reference>
<feature type="region of interest" description="Disordered" evidence="1">
    <location>
        <begin position="363"/>
        <end position="410"/>
    </location>
</feature>
<comment type="caution">
    <text evidence="2">The sequence shown here is derived from an EMBL/GenBank/DDBJ whole genome shotgun (WGS) entry which is preliminary data.</text>
</comment>
<evidence type="ECO:0000256" key="1">
    <source>
        <dbReference type="SAM" id="MobiDB-lite"/>
    </source>
</evidence>
<accession>A0AAD7GMB9</accession>
<evidence type="ECO:0000313" key="2">
    <source>
        <dbReference type="EMBL" id="KAJ7694490.1"/>
    </source>
</evidence>
<feature type="compositionally biased region" description="Low complexity" evidence="1">
    <location>
        <begin position="31"/>
        <end position="45"/>
    </location>
</feature>
<feature type="region of interest" description="Disordered" evidence="1">
    <location>
        <begin position="1"/>
        <end position="61"/>
    </location>
</feature>
<dbReference type="EMBL" id="JARKIB010000684">
    <property type="protein sequence ID" value="KAJ7694490.1"/>
    <property type="molecule type" value="Genomic_DNA"/>
</dbReference>
<feature type="compositionally biased region" description="Low complexity" evidence="1">
    <location>
        <begin position="166"/>
        <end position="188"/>
    </location>
</feature>
<name>A0AAD7GMB9_9AGAR</name>
<feature type="region of interest" description="Disordered" evidence="1">
    <location>
        <begin position="152"/>
        <end position="208"/>
    </location>
</feature>
<dbReference type="AlphaFoldDB" id="A0AAD7GMB9"/>
<sequence length="444" mass="48013">MAMRSTPPRPRDAFDDTTPQLATPPPPVLIASTARLRPASRSSTPPAAPSTRHHPRSPFTCSHFPSPRPHCATMLHLTVTAVSPRLPFSSSFHPTLPCLFQDLMPSPSPRPLHVRADAVPPRPFRITAATAGQSGRPSTRALYNLIIIPQRPRLGRPPSRLPPPARSSLSQTASTTSPATTSAALHASEATPPSPSCPRPAVRRSRPLALPTIRASDYNDHSRALDMLCDCGDLQVAAPTRYSISDPGLRPRAPCPAARHVPLTARPASTSVSLVAHIVSVASLHRPSSGLQRETPIHAPLSRMRRTCREPPLTVHHQHDPCPQRPAPWPRGDFPCPNLTRRLPPAFLVPAQSFTLAHAASLPSSMLSPSSPQRGPNDTEERRSASFSPRSRPTPPVAHRSPVDSTSGLSATSSLIPNENVYPPAHFDVFFYLLTLPLFTFTSD</sequence>
<gene>
    <name evidence="2" type="ORF">B0H16DRAFT_1845065</name>
</gene>
<protein>
    <submittedName>
        <fullName evidence="2">Uncharacterized protein</fullName>
    </submittedName>
</protein>